<gene>
    <name evidence="8" type="primary">nqrA</name>
    <name evidence="12" type="ORF">FV139_13610</name>
</gene>
<dbReference type="InterPro" id="IPR008703">
    <property type="entry name" value="NqrA"/>
</dbReference>
<evidence type="ECO:0000259" key="9">
    <source>
        <dbReference type="Pfam" id="PF05896"/>
    </source>
</evidence>
<keyword evidence="5 8" id="KW-0406">Ion transport</keyword>
<dbReference type="PANTHER" id="PTHR37839:SF1">
    <property type="entry name" value="NA(+)-TRANSLOCATING NADH-QUINONE REDUCTASE SUBUNIT A"/>
    <property type="match status" value="1"/>
</dbReference>
<dbReference type="NCBIfam" id="NF003759">
    <property type="entry name" value="PRK05352.1-2"/>
    <property type="match status" value="1"/>
</dbReference>
<feature type="domain" description="Na(+)-translocating NADH-quinone reductase subunit A C-terminal" evidence="10">
    <location>
        <begin position="264"/>
        <end position="313"/>
    </location>
</feature>
<evidence type="ECO:0000256" key="2">
    <source>
        <dbReference type="ARBA" id="ARBA00022967"/>
    </source>
</evidence>
<evidence type="ECO:0000259" key="11">
    <source>
        <dbReference type="Pfam" id="PF24836"/>
    </source>
</evidence>
<dbReference type="RefSeq" id="WP_148068988.1">
    <property type="nucleotide sequence ID" value="NZ_VRZA01000004.1"/>
</dbReference>
<name>A0A5C8ZWZ1_9GAMM</name>
<sequence>MIKIKRGLDIPLQGAPQQTIENAPAARAVALVGFDYVGMKPTMEVAVGDTVKAGQLLFTDKKTEGVRYTAPAGGTVAAINRGARRVLQSVVIEVSADEAFESFAAHDATAARALDASAVREQLVQTGLWTALRTRPFSKVPATDSEAAALFVTAIDTQPLAADPAAVIADQAEAFGLGLDLLAKLTGGSLYLCKASGANIPAGSASNIEVAEFAGPHPAGLAGTHINLLRGGVSAEKPVWTIGYQDVIAIGRTFLDGKLYTDRVIALAGPQVEQPRLLRTRLGADLQALCAGQLKDGENRVISGSVLGGRTTHAPTAYLGRYHNQVSVLLEGRQRDFMGWLSPGANRHSSLGIYLSSLFGSKPLAMTTNTNGSERAMVPVGSYERVVPMDMLPTQLLRALIVGDTETAQKLGCLDLDEEDLALCTYVCPGKYEYGPILRDNLTRIEKEG</sequence>
<protein>
    <recommendedName>
        <fullName evidence="8">Na(+)-translocating NADH-quinone reductase subunit A</fullName>
        <shortName evidence="8">Na(+)-NQR subunit A</shortName>
        <shortName evidence="8">Na(+)-translocating NQR subunit A</shortName>
        <ecNumber evidence="8">7.2.1.1</ecNumber>
    </recommendedName>
    <alternativeName>
        <fullName evidence="8">NQR complex subunit A</fullName>
    </alternativeName>
    <alternativeName>
        <fullName evidence="8">NQR-1 subunit A</fullName>
    </alternativeName>
</protein>
<evidence type="ECO:0000313" key="13">
    <source>
        <dbReference type="Proteomes" id="UP000321039"/>
    </source>
</evidence>
<dbReference type="InterPro" id="IPR022615">
    <property type="entry name" value="NqrA_C_domain"/>
</dbReference>
<dbReference type="GO" id="GO:0016655">
    <property type="term" value="F:oxidoreductase activity, acting on NAD(P)H, quinone or similar compound as acceptor"/>
    <property type="evidence" value="ECO:0007669"/>
    <property type="project" value="UniProtKB-UniRule"/>
</dbReference>
<keyword evidence="6 8" id="KW-0830">Ubiquinone</keyword>
<dbReference type="Pfam" id="PF11973">
    <property type="entry name" value="NQRA_SLBB"/>
    <property type="match status" value="1"/>
</dbReference>
<dbReference type="InterPro" id="IPR056148">
    <property type="entry name" value="NQRA_2nd"/>
</dbReference>
<accession>A0A5C8ZWZ1</accession>
<keyword evidence="7 8" id="KW-0739">Sodium transport</keyword>
<keyword evidence="4 8" id="KW-0915">Sodium</keyword>
<evidence type="ECO:0000256" key="3">
    <source>
        <dbReference type="ARBA" id="ARBA00023027"/>
    </source>
</evidence>
<organism evidence="12 13">
    <name type="scientific">Parahaliea maris</name>
    <dbReference type="NCBI Taxonomy" id="2716870"/>
    <lineage>
        <taxon>Bacteria</taxon>
        <taxon>Pseudomonadati</taxon>
        <taxon>Pseudomonadota</taxon>
        <taxon>Gammaproteobacteria</taxon>
        <taxon>Cellvibrionales</taxon>
        <taxon>Halieaceae</taxon>
        <taxon>Parahaliea</taxon>
    </lineage>
</organism>
<evidence type="ECO:0000256" key="4">
    <source>
        <dbReference type="ARBA" id="ARBA00023053"/>
    </source>
</evidence>
<evidence type="ECO:0000313" key="12">
    <source>
        <dbReference type="EMBL" id="TXS92986.1"/>
    </source>
</evidence>
<keyword evidence="2 8" id="KW-1278">Translocase</keyword>
<comment type="similarity">
    <text evidence="8">Belongs to the NqrA family.</text>
</comment>
<dbReference type="Pfam" id="PF24836">
    <property type="entry name" value="NQRA_2nd"/>
    <property type="match status" value="1"/>
</dbReference>
<dbReference type="Proteomes" id="UP000321039">
    <property type="component" value="Unassembled WGS sequence"/>
</dbReference>
<dbReference type="InterPro" id="IPR056147">
    <property type="entry name" value="NQRA_N"/>
</dbReference>
<dbReference type="NCBIfam" id="TIGR01936">
    <property type="entry name" value="nqrA"/>
    <property type="match status" value="1"/>
</dbReference>
<feature type="domain" description="NqrA second alpha/beta" evidence="11">
    <location>
        <begin position="115"/>
        <end position="259"/>
    </location>
</feature>
<comment type="function">
    <text evidence="8">NQR complex catalyzes the reduction of ubiquinone-1 to ubiquinol by two successive reactions, coupled with the transport of Na(+) ions from the cytoplasm to the periplasm. NqrA to NqrE are probably involved in the second step, the conversion of ubisemiquinone to ubiquinol.</text>
</comment>
<dbReference type="PANTHER" id="PTHR37839">
    <property type="entry name" value="NA(+)-TRANSLOCATING NADH-QUINONE REDUCTASE SUBUNIT A"/>
    <property type="match status" value="1"/>
</dbReference>
<comment type="subunit">
    <text evidence="8">Composed of six subunits; NqrA, NqrB, NqrC, NqrD, NqrE and NqrF.</text>
</comment>
<keyword evidence="1 8" id="KW-0813">Transport</keyword>
<evidence type="ECO:0000256" key="6">
    <source>
        <dbReference type="ARBA" id="ARBA00023075"/>
    </source>
</evidence>
<dbReference type="EC" id="7.2.1.1" evidence="8"/>
<evidence type="ECO:0000256" key="7">
    <source>
        <dbReference type="ARBA" id="ARBA00023201"/>
    </source>
</evidence>
<comment type="catalytic activity">
    <reaction evidence="8">
        <text>a ubiquinone + n Na(+)(in) + NADH + H(+) = a ubiquinol + n Na(+)(out) + NAD(+)</text>
        <dbReference type="Rhea" id="RHEA:47748"/>
        <dbReference type="Rhea" id="RHEA-COMP:9565"/>
        <dbReference type="Rhea" id="RHEA-COMP:9566"/>
        <dbReference type="ChEBI" id="CHEBI:15378"/>
        <dbReference type="ChEBI" id="CHEBI:16389"/>
        <dbReference type="ChEBI" id="CHEBI:17976"/>
        <dbReference type="ChEBI" id="CHEBI:29101"/>
        <dbReference type="ChEBI" id="CHEBI:57540"/>
        <dbReference type="ChEBI" id="CHEBI:57945"/>
        <dbReference type="EC" id="7.2.1.1"/>
    </reaction>
</comment>
<comment type="caution">
    <text evidence="12">The sequence shown here is derived from an EMBL/GenBank/DDBJ whole genome shotgun (WGS) entry which is preliminary data.</text>
</comment>
<dbReference type="Pfam" id="PF05896">
    <property type="entry name" value="NQRA_N"/>
    <property type="match status" value="1"/>
</dbReference>
<dbReference type="HAMAP" id="MF_00425">
    <property type="entry name" value="NqrA"/>
    <property type="match status" value="1"/>
</dbReference>
<dbReference type="AlphaFoldDB" id="A0A5C8ZWZ1"/>
<proteinExistence type="inferred from homology"/>
<dbReference type="EMBL" id="VRZA01000004">
    <property type="protein sequence ID" value="TXS92986.1"/>
    <property type="molecule type" value="Genomic_DNA"/>
</dbReference>
<evidence type="ECO:0000259" key="10">
    <source>
        <dbReference type="Pfam" id="PF11973"/>
    </source>
</evidence>
<keyword evidence="13" id="KW-1185">Reference proteome</keyword>
<feature type="domain" description="NqrA N-terminal barrel-sandwich hybrid" evidence="9">
    <location>
        <begin position="2"/>
        <end position="94"/>
    </location>
</feature>
<evidence type="ECO:0000256" key="8">
    <source>
        <dbReference type="HAMAP-Rule" id="MF_00425"/>
    </source>
</evidence>
<evidence type="ECO:0000256" key="1">
    <source>
        <dbReference type="ARBA" id="ARBA00022448"/>
    </source>
</evidence>
<reference evidence="12 13" key="1">
    <citation type="submission" date="2019-08" db="EMBL/GenBank/DDBJ databases">
        <title>Parahaliea maris sp. nov., isolated from the surface seawater.</title>
        <authorList>
            <person name="Liu Y."/>
        </authorList>
    </citation>
    <scope>NUCLEOTIDE SEQUENCE [LARGE SCALE GENOMIC DNA]</scope>
    <source>
        <strain evidence="12 13">HSLHS9</strain>
    </source>
</reference>
<dbReference type="GO" id="GO:0006814">
    <property type="term" value="P:sodium ion transport"/>
    <property type="evidence" value="ECO:0007669"/>
    <property type="project" value="UniProtKB-UniRule"/>
</dbReference>
<evidence type="ECO:0000256" key="5">
    <source>
        <dbReference type="ARBA" id="ARBA00023065"/>
    </source>
</evidence>
<keyword evidence="3 8" id="KW-0520">NAD</keyword>